<evidence type="ECO:0000313" key="3">
    <source>
        <dbReference type="Proteomes" id="UP000023152"/>
    </source>
</evidence>
<feature type="region of interest" description="Disordered" evidence="1">
    <location>
        <begin position="218"/>
        <end position="296"/>
    </location>
</feature>
<organism evidence="2 3">
    <name type="scientific">Reticulomyxa filosa</name>
    <dbReference type="NCBI Taxonomy" id="46433"/>
    <lineage>
        <taxon>Eukaryota</taxon>
        <taxon>Sar</taxon>
        <taxon>Rhizaria</taxon>
        <taxon>Retaria</taxon>
        <taxon>Foraminifera</taxon>
        <taxon>Monothalamids</taxon>
        <taxon>Reticulomyxidae</taxon>
        <taxon>Reticulomyxa</taxon>
    </lineage>
</organism>
<feature type="compositionally biased region" description="Basic and acidic residues" evidence="1">
    <location>
        <begin position="265"/>
        <end position="274"/>
    </location>
</feature>
<feature type="compositionally biased region" description="Polar residues" evidence="1">
    <location>
        <begin position="275"/>
        <end position="284"/>
    </location>
</feature>
<evidence type="ECO:0000313" key="2">
    <source>
        <dbReference type="EMBL" id="ETO08606.1"/>
    </source>
</evidence>
<evidence type="ECO:0000256" key="1">
    <source>
        <dbReference type="SAM" id="MobiDB-lite"/>
    </source>
</evidence>
<keyword evidence="3" id="KW-1185">Reference proteome</keyword>
<accession>X6M4M9</accession>
<dbReference type="AlphaFoldDB" id="X6M4M9"/>
<name>X6M4M9_RETFI</name>
<gene>
    <name evidence="2" type="ORF">RFI_28780</name>
</gene>
<dbReference type="Proteomes" id="UP000023152">
    <property type="component" value="Unassembled WGS sequence"/>
</dbReference>
<comment type="caution">
    <text evidence="2">The sequence shown here is derived from an EMBL/GenBank/DDBJ whole genome shotgun (WGS) entry which is preliminary data.</text>
</comment>
<proteinExistence type="predicted"/>
<sequence>MKNKNCVTAYSHLTTTWSPNPTESIIQQLCINFTLDFMSVNDWWASDIVSAVVLSYQDTLKIEANYVEAKVENLNTKTTGPANRTITNYYGDIASQIGCRSANECNSLEARFSNQSASFEASLVIYLQAQNLTLSSFYMQIANVTNDSDDEKHTIIIIKGGGGEGEISPFFFLTNPSQNKTCAAVVACCSIVGIICWKKVNAFRRRKRYADPDDVPMEFLLDSNPDVDEEQGFKQRGKNKTNAGSHGDDMQASLADDEEIMDPDPQMHHQEGNTRRFSISTSGDYQHFKSRGGDHDDERNRYLDVDTYLDSRDIAPMESATIRIPHDNDSDDGEFMLNQTLRYMWHTLKEGIKHIIYASYITHMYMHICLYTHM</sequence>
<dbReference type="EMBL" id="ASPP01024863">
    <property type="protein sequence ID" value="ETO08606.1"/>
    <property type="molecule type" value="Genomic_DNA"/>
</dbReference>
<protein>
    <submittedName>
        <fullName evidence="2">Uncharacterized protein</fullName>
    </submittedName>
</protein>
<reference evidence="2 3" key="1">
    <citation type="journal article" date="2013" name="Curr. Biol.">
        <title>The Genome of the Foraminiferan Reticulomyxa filosa.</title>
        <authorList>
            <person name="Glockner G."/>
            <person name="Hulsmann N."/>
            <person name="Schleicher M."/>
            <person name="Noegel A.A."/>
            <person name="Eichinger L."/>
            <person name="Gallinger C."/>
            <person name="Pawlowski J."/>
            <person name="Sierra R."/>
            <person name="Euteneuer U."/>
            <person name="Pillet L."/>
            <person name="Moustafa A."/>
            <person name="Platzer M."/>
            <person name="Groth M."/>
            <person name="Szafranski K."/>
            <person name="Schliwa M."/>
        </authorList>
    </citation>
    <scope>NUCLEOTIDE SEQUENCE [LARGE SCALE GENOMIC DNA]</scope>
</reference>